<reference evidence="2 3" key="1">
    <citation type="submission" date="2013-06" db="EMBL/GenBank/DDBJ databases">
        <title>Draft genome sequence of Thauera terpenica.</title>
        <authorList>
            <person name="Liu B."/>
            <person name="Frostegard A.H."/>
            <person name="Shapleigh J.P."/>
        </authorList>
    </citation>
    <scope>NUCLEOTIDE SEQUENCE [LARGE SCALE GENOMIC DNA]</scope>
    <source>
        <strain evidence="2 3">58Eu</strain>
    </source>
</reference>
<proteinExistence type="predicted"/>
<accession>S9ZPL8</accession>
<keyword evidence="1" id="KW-0472">Membrane</keyword>
<evidence type="ECO:0000313" key="3">
    <source>
        <dbReference type="Proteomes" id="UP000015455"/>
    </source>
</evidence>
<feature type="transmembrane region" description="Helical" evidence="1">
    <location>
        <begin position="130"/>
        <end position="148"/>
    </location>
</feature>
<organism evidence="2 3">
    <name type="scientific">Thauera terpenica 58Eu</name>
    <dbReference type="NCBI Taxonomy" id="1348657"/>
    <lineage>
        <taxon>Bacteria</taxon>
        <taxon>Pseudomonadati</taxon>
        <taxon>Pseudomonadota</taxon>
        <taxon>Betaproteobacteria</taxon>
        <taxon>Rhodocyclales</taxon>
        <taxon>Zoogloeaceae</taxon>
        <taxon>Thauera</taxon>
    </lineage>
</organism>
<keyword evidence="1" id="KW-0812">Transmembrane</keyword>
<dbReference type="RefSeq" id="WP_021249465.1">
    <property type="nucleotide sequence ID" value="NZ_ATJV01000056.1"/>
</dbReference>
<feature type="transmembrane region" description="Helical" evidence="1">
    <location>
        <begin position="69"/>
        <end position="87"/>
    </location>
</feature>
<comment type="caution">
    <text evidence="2">The sequence shown here is derived from an EMBL/GenBank/DDBJ whole genome shotgun (WGS) entry which is preliminary data.</text>
</comment>
<evidence type="ECO:0000256" key="1">
    <source>
        <dbReference type="SAM" id="Phobius"/>
    </source>
</evidence>
<keyword evidence="3" id="KW-1185">Reference proteome</keyword>
<sequence>MRLAVLSVIASSATIATLAAKIFDLAPGLQAGAAALSALTLGTLLIHAWRLSGRQIAQISADGTRIMRLHVATHIVPAAFALATLFGDPIERASPLWIVAFALFFYSGRRTWQALQTGFPSPIYFVFKRGNSAMLGMSVILTLIATALQSNPLFAFVAGVLKLYVSIHFVLMGIAISKIDHDLEPSLNPEH</sequence>
<feature type="transmembrane region" description="Helical" evidence="1">
    <location>
        <begin position="29"/>
        <end position="49"/>
    </location>
</feature>
<feature type="transmembrane region" description="Helical" evidence="1">
    <location>
        <begin position="154"/>
        <end position="176"/>
    </location>
</feature>
<dbReference type="STRING" id="1348657.M622_15860"/>
<dbReference type="Proteomes" id="UP000015455">
    <property type="component" value="Unassembled WGS sequence"/>
</dbReference>
<evidence type="ECO:0000313" key="2">
    <source>
        <dbReference type="EMBL" id="EPZ15487.1"/>
    </source>
</evidence>
<keyword evidence="1" id="KW-1133">Transmembrane helix</keyword>
<feature type="transmembrane region" description="Helical" evidence="1">
    <location>
        <begin position="93"/>
        <end position="109"/>
    </location>
</feature>
<dbReference type="AlphaFoldDB" id="S9ZPL8"/>
<dbReference type="EMBL" id="ATJV01000056">
    <property type="protein sequence ID" value="EPZ15487.1"/>
    <property type="molecule type" value="Genomic_DNA"/>
</dbReference>
<dbReference type="OrthoDB" id="9991594at2"/>
<dbReference type="PATRIC" id="fig|1348657.5.peg.2043"/>
<protein>
    <submittedName>
        <fullName evidence="2">Uncharacterized protein</fullName>
    </submittedName>
</protein>
<gene>
    <name evidence="2" type="ORF">M622_15860</name>
</gene>
<name>S9ZPL8_9RHOO</name>